<dbReference type="AlphaFoldDB" id="A0A401X6E7"/>
<reference evidence="2 3" key="1">
    <citation type="submission" date="2016-06" db="EMBL/GenBank/DDBJ databases">
        <title>Acetobacter pasteurianus NBRC 3278 whole genome sequencing project.</title>
        <authorList>
            <person name="Matsutani M."/>
            <person name="Shiwa Y."/>
            <person name="Okamoto-Kainuma A."/>
            <person name="Ishikawa M."/>
            <person name="Koizumi Y."/>
            <person name="Yoshikawa H."/>
            <person name="Yakushi T."/>
            <person name="Matsushita K."/>
        </authorList>
    </citation>
    <scope>NUCLEOTIDE SEQUENCE [LARGE SCALE GENOMIC DNA]</scope>
    <source>
        <strain evidence="2 3">NBRC 3278</strain>
    </source>
</reference>
<organism evidence="2 3">
    <name type="scientific">Acetobacter pasteurianus NBRC 3278</name>
    <dbReference type="NCBI Taxonomy" id="1226660"/>
    <lineage>
        <taxon>Bacteria</taxon>
        <taxon>Pseudomonadati</taxon>
        <taxon>Pseudomonadota</taxon>
        <taxon>Alphaproteobacteria</taxon>
        <taxon>Acetobacterales</taxon>
        <taxon>Acetobacteraceae</taxon>
        <taxon>Acetobacter</taxon>
    </lineage>
</organism>
<keyword evidence="1" id="KW-0812">Transmembrane</keyword>
<evidence type="ECO:0000313" key="2">
    <source>
        <dbReference type="EMBL" id="GCD63313.1"/>
    </source>
</evidence>
<dbReference type="RefSeq" id="WP_124297395.1">
    <property type="nucleotide sequence ID" value="NZ_BDEV01000098.1"/>
</dbReference>
<comment type="caution">
    <text evidence="2">The sequence shown here is derived from an EMBL/GenBank/DDBJ whole genome shotgun (WGS) entry which is preliminary data.</text>
</comment>
<dbReference type="EMBL" id="BDEV01000098">
    <property type="protein sequence ID" value="GCD63313.1"/>
    <property type="molecule type" value="Genomic_DNA"/>
</dbReference>
<evidence type="ECO:0000256" key="1">
    <source>
        <dbReference type="SAM" id="Phobius"/>
    </source>
</evidence>
<dbReference type="Proteomes" id="UP000287385">
    <property type="component" value="Unassembled WGS sequence"/>
</dbReference>
<keyword evidence="1" id="KW-0472">Membrane</keyword>
<dbReference type="PROSITE" id="PS51257">
    <property type="entry name" value="PROKAR_LIPOPROTEIN"/>
    <property type="match status" value="1"/>
</dbReference>
<name>A0A401X6E7_ACEPA</name>
<feature type="transmembrane region" description="Helical" evidence="1">
    <location>
        <begin position="45"/>
        <end position="64"/>
    </location>
</feature>
<sequence length="211" mass="23970">MIKVFSKFVSWQNLLINAACTSIGFLLACIFFVYSENNADKWGDFATWFSGFAALFAFLVAAKANKQNADQFSRSLTTQIVSSYVTIIQEKAQIVNESVQKLSRSGSKYKASQMCFDLSNNFLDCVTIIKTAADGNVYVEKKLMIIFLHLLDKRFFGEIKNHDISKAKFRTDSPIPWMREGESDSLLGVDGNFRKSYREIEEILVENEDCI</sequence>
<evidence type="ECO:0000313" key="3">
    <source>
        <dbReference type="Proteomes" id="UP000287385"/>
    </source>
</evidence>
<gene>
    <name evidence="2" type="ORF">NBRC3278_2406</name>
</gene>
<accession>A0A401X6E7</accession>
<protein>
    <submittedName>
        <fullName evidence="2">Uncharacterized protein</fullName>
    </submittedName>
</protein>
<feature type="transmembrane region" description="Helical" evidence="1">
    <location>
        <begin position="12"/>
        <end position="33"/>
    </location>
</feature>
<proteinExistence type="predicted"/>
<keyword evidence="3" id="KW-1185">Reference proteome</keyword>
<keyword evidence="1" id="KW-1133">Transmembrane helix</keyword>